<proteinExistence type="predicted"/>
<comment type="caution">
    <text evidence="1">The sequence shown here is derived from an EMBL/GenBank/DDBJ whole genome shotgun (WGS) entry which is preliminary data.</text>
</comment>
<protein>
    <submittedName>
        <fullName evidence="1">Uncharacterized protein</fullName>
    </submittedName>
</protein>
<organism evidence="1 2">
    <name type="scientific">Parelaphostrongylus tenuis</name>
    <name type="common">Meningeal worm</name>
    <dbReference type="NCBI Taxonomy" id="148309"/>
    <lineage>
        <taxon>Eukaryota</taxon>
        <taxon>Metazoa</taxon>
        <taxon>Ecdysozoa</taxon>
        <taxon>Nematoda</taxon>
        <taxon>Chromadorea</taxon>
        <taxon>Rhabditida</taxon>
        <taxon>Rhabditina</taxon>
        <taxon>Rhabditomorpha</taxon>
        <taxon>Strongyloidea</taxon>
        <taxon>Metastrongylidae</taxon>
        <taxon>Parelaphostrongylus</taxon>
    </lineage>
</organism>
<sequence>METRQLRQKPYRWSGTGFDTVRQCPEEGEIAETSAITFREYIITLRRFQKRTVLAVDQRRHSLQKMGFWEGILV</sequence>
<dbReference type="Proteomes" id="UP001196413">
    <property type="component" value="Unassembled WGS sequence"/>
</dbReference>
<accession>A0AAD5QZZ1</accession>
<reference evidence="1" key="1">
    <citation type="submission" date="2021-06" db="EMBL/GenBank/DDBJ databases">
        <title>Parelaphostrongylus tenuis whole genome reference sequence.</title>
        <authorList>
            <person name="Garwood T.J."/>
            <person name="Larsen P.A."/>
            <person name="Fountain-Jones N.M."/>
            <person name="Garbe J.R."/>
            <person name="Macchietto M.G."/>
            <person name="Kania S.A."/>
            <person name="Gerhold R.W."/>
            <person name="Richards J.E."/>
            <person name="Wolf T.M."/>
        </authorList>
    </citation>
    <scope>NUCLEOTIDE SEQUENCE</scope>
    <source>
        <strain evidence="1">MNPRO001-30</strain>
        <tissue evidence="1">Meninges</tissue>
    </source>
</reference>
<evidence type="ECO:0000313" key="2">
    <source>
        <dbReference type="Proteomes" id="UP001196413"/>
    </source>
</evidence>
<dbReference type="AlphaFoldDB" id="A0AAD5QZZ1"/>
<keyword evidence="2" id="KW-1185">Reference proteome</keyword>
<evidence type="ECO:0000313" key="1">
    <source>
        <dbReference type="EMBL" id="KAJ1367063.1"/>
    </source>
</evidence>
<dbReference type="EMBL" id="JAHQIW010005761">
    <property type="protein sequence ID" value="KAJ1367063.1"/>
    <property type="molecule type" value="Genomic_DNA"/>
</dbReference>
<name>A0AAD5QZZ1_PARTN</name>
<gene>
    <name evidence="1" type="ORF">KIN20_027907</name>
</gene>